<dbReference type="RefSeq" id="WP_404547265.1">
    <property type="nucleotide sequence ID" value="NZ_JADIKJ010000010.1"/>
</dbReference>
<sequence>MGTILLRHVEGGGVAMHRFEEGGTAEAIPARYDLFKYNGGVNWGYKGTGVQALSYAVANIVLSLHGPTDAELHRCARAILDNVLCHLNGEEEHDVSTSYLLEVCGVHEVN</sequence>
<organism evidence="1 2">
    <name type="scientific">Dyella jejuensis</name>
    <dbReference type="NCBI Taxonomy" id="1432009"/>
    <lineage>
        <taxon>Bacteria</taxon>
        <taxon>Pseudomonadati</taxon>
        <taxon>Pseudomonadota</taxon>
        <taxon>Gammaproteobacteria</taxon>
        <taxon>Lysobacterales</taxon>
        <taxon>Rhodanobacteraceae</taxon>
        <taxon>Dyella</taxon>
    </lineage>
</organism>
<reference evidence="1 2" key="1">
    <citation type="submission" date="2020-10" db="EMBL/GenBank/DDBJ databases">
        <title>Phylogeny of dyella-like bacteria.</title>
        <authorList>
            <person name="Fu J."/>
        </authorList>
    </citation>
    <scope>NUCLEOTIDE SEQUENCE [LARGE SCALE GENOMIC DNA]</scope>
    <source>
        <strain evidence="1 2">JP1</strain>
    </source>
</reference>
<evidence type="ECO:0000313" key="1">
    <source>
        <dbReference type="EMBL" id="MFK2900771.1"/>
    </source>
</evidence>
<evidence type="ECO:0000313" key="2">
    <source>
        <dbReference type="Proteomes" id="UP001620461"/>
    </source>
</evidence>
<keyword evidence="2" id="KW-1185">Reference proteome</keyword>
<accession>A0ABW8JKN1</accession>
<comment type="caution">
    <text evidence="1">The sequence shown here is derived from an EMBL/GenBank/DDBJ whole genome shotgun (WGS) entry which is preliminary data.</text>
</comment>
<name>A0ABW8JKN1_9GAMM</name>
<dbReference type="Proteomes" id="UP001620461">
    <property type="component" value="Unassembled WGS sequence"/>
</dbReference>
<proteinExistence type="predicted"/>
<gene>
    <name evidence="1" type="ORF">ISP15_10530</name>
</gene>
<dbReference type="EMBL" id="JADIKJ010000010">
    <property type="protein sequence ID" value="MFK2900771.1"/>
    <property type="molecule type" value="Genomic_DNA"/>
</dbReference>
<protein>
    <submittedName>
        <fullName evidence="1">Uncharacterized protein</fullName>
    </submittedName>
</protein>